<evidence type="ECO:0000256" key="11">
    <source>
        <dbReference type="ARBA" id="ARBA00083107"/>
    </source>
</evidence>
<comment type="cofactor">
    <cofactor evidence="1">
        <name>(6R)-5,10-methylene-5,6,7,8-tetrahydrofolate</name>
        <dbReference type="ChEBI" id="CHEBI:15636"/>
    </cofactor>
</comment>
<feature type="binding site" evidence="12">
    <location>
        <begin position="271"/>
        <end position="278"/>
    </location>
    <ligand>
        <name>FAD</name>
        <dbReference type="ChEBI" id="CHEBI:57692"/>
    </ligand>
</feature>
<evidence type="ECO:0000313" key="17">
    <source>
        <dbReference type="Proteomes" id="UP000315901"/>
    </source>
</evidence>
<evidence type="ECO:0000256" key="7">
    <source>
        <dbReference type="ARBA" id="ARBA00022991"/>
    </source>
</evidence>
<evidence type="ECO:0000313" key="16">
    <source>
        <dbReference type="EMBL" id="TPE50275.1"/>
    </source>
</evidence>
<evidence type="ECO:0000256" key="8">
    <source>
        <dbReference type="ARBA" id="ARBA00031671"/>
    </source>
</evidence>
<dbReference type="InterPro" id="IPR036155">
    <property type="entry name" value="Crypto/Photolyase_N_sf"/>
</dbReference>
<dbReference type="RefSeq" id="WP_140589100.1">
    <property type="nucleotide sequence ID" value="NZ_VFRR01000020.1"/>
</dbReference>
<feature type="site" description="Electron transfer via tryptophanyl radical" evidence="13">
    <location>
        <position position="379"/>
    </location>
</feature>
<keyword evidence="7 14" id="KW-0157">Chromophore</keyword>
<feature type="binding site" evidence="12">
    <location>
        <position position="219"/>
    </location>
    <ligand>
        <name>FAD</name>
        <dbReference type="ChEBI" id="CHEBI:57692"/>
    </ligand>
</feature>
<keyword evidence="16" id="KW-0456">Lyase</keyword>
<dbReference type="PROSITE" id="PS00394">
    <property type="entry name" value="DNA_PHOTOLYASES_1_1"/>
    <property type="match status" value="1"/>
</dbReference>
<comment type="caution">
    <text evidence="16">The sequence shown here is derived from an EMBL/GenBank/DDBJ whole genome shotgun (WGS) entry which is preliminary data.</text>
</comment>
<feature type="site" description="Electron transfer via tryptophanyl radical" evidence="13">
    <location>
        <position position="303"/>
    </location>
</feature>
<sequence length="463" mass="53186">MAATQLVWLRNDLRLEDHPGIYQARQQGDIAIVFIATMQQLQEHNEAPAKLALKSALLQDMAKRLHGLAIPLHVLEAERFSQCPQLLVDLCQRHGYQQVWWQNELPLHEAKRDATVAQQLTTAGVGCQRLAPDLIVSGQVLNQQGTPFKVFTPFYRRWLAMLQQQLQNAYPAPEPQTGDVELARIPQWGADLREDLWPTTQELIQARLWSFCKKREASYGEQRDLPATPGTSTLSPYLALGAIGPRQCLDALRYCCEESGRAWQDSIWLKEMAWRDFYRQLMGFFPELSRLEPFKPETNAVQWRDDEAGFQAWCEGRTGFPIVDAAMRQLNQTGWMHNRLRMIAASFLTKLLLIDWRKGEAYFMSKLIDGEFAANNGGWQWSASTGCDAVPYFRVFNPLRQSEKFDPAGDFIRRFVPELQRLDSKQIHDPSERLRQVCQYPTPIVDYKSARQRAIDAFASLKS</sequence>
<comment type="similarity">
    <text evidence="14">Belongs to the DNA photolyase family.</text>
</comment>
<dbReference type="PROSITE" id="PS00691">
    <property type="entry name" value="DNA_PHOTOLYASES_1_2"/>
    <property type="match status" value="1"/>
</dbReference>
<name>A0A501WPM4_9GAMM</name>
<reference evidence="16 17" key="1">
    <citation type="submission" date="2019-06" db="EMBL/GenBank/DDBJ databases">
        <title>A novel bacterium of genus Marinomonas, isolated from coastal sand.</title>
        <authorList>
            <person name="Huang H."/>
            <person name="Mo K."/>
            <person name="Hu Y."/>
        </authorList>
    </citation>
    <scope>NUCLEOTIDE SEQUENCE [LARGE SCALE GENOMIC DNA]</scope>
    <source>
        <strain evidence="16 17">HB171799</strain>
    </source>
</reference>
<gene>
    <name evidence="16" type="ORF">FJM67_10525</name>
</gene>
<dbReference type="Gene3D" id="1.25.40.80">
    <property type="match status" value="1"/>
</dbReference>
<accession>A0A501WPM4</accession>
<evidence type="ECO:0000256" key="5">
    <source>
        <dbReference type="ARBA" id="ARBA00022630"/>
    </source>
</evidence>
<feature type="binding site" evidence="12">
    <location>
        <position position="268"/>
    </location>
    <ligand>
        <name>FAD</name>
        <dbReference type="ChEBI" id="CHEBI:57692"/>
    </ligand>
</feature>
<dbReference type="InterPro" id="IPR006050">
    <property type="entry name" value="DNA_photolyase_N"/>
</dbReference>
<evidence type="ECO:0000256" key="3">
    <source>
        <dbReference type="ARBA" id="ARBA00013149"/>
    </source>
</evidence>
<dbReference type="EMBL" id="VFRR01000020">
    <property type="protein sequence ID" value="TPE50275.1"/>
    <property type="molecule type" value="Genomic_DNA"/>
</dbReference>
<dbReference type="Pfam" id="PF00875">
    <property type="entry name" value="DNA_photolyase"/>
    <property type="match status" value="1"/>
</dbReference>
<dbReference type="InterPro" id="IPR036134">
    <property type="entry name" value="Crypto/Photolyase_FAD-like_sf"/>
</dbReference>
<evidence type="ECO:0000256" key="10">
    <source>
        <dbReference type="ARBA" id="ARBA00059220"/>
    </source>
</evidence>
<comment type="function">
    <text evidence="10">Involved in repair of UV radiation-induced DNA damage. Catalyzes the light-dependent monomerization (300-600 nm) of cyclobutyl pyrimidine dimers (in cis-syn configuration), which are formed between adjacent bases on the same DNA strand upon exposure to ultraviolet radiation.</text>
</comment>
<evidence type="ECO:0000256" key="13">
    <source>
        <dbReference type="PIRSR" id="PIRSR602081-2"/>
    </source>
</evidence>
<dbReference type="SUPFAM" id="SSF52425">
    <property type="entry name" value="Cryptochrome/photolyase, N-terminal domain"/>
    <property type="match status" value="1"/>
</dbReference>
<evidence type="ECO:0000256" key="9">
    <source>
        <dbReference type="ARBA" id="ARBA00033999"/>
    </source>
</evidence>
<dbReference type="GO" id="GO:0009416">
    <property type="term" value="P:response to light stimulus"/>
    <property type="evidence" value="ECO:0007669"/>
    <property type="project" value="TreeGrafter"/>
</dbReference>
<dbReference type="InterPro" id="IPR005101">
    <property type="entry name" value="Cryptochr/Photolyase_FAD-bd"/>
</dbReference>
<dbReference type="EC" id="4.1.99.3" evidence="3"/>
<evidence type="ECO:0000256" key="1">
    <source>
        <dbReference type="ARBA" id="ARBA00001932"/>
    </source>
</evidence>
<evidence type="ECO:0000259" key="15">
    <source>
        <dbReference type="PROSITE" id="PS51645"/>
    </source>
</evidence>
<organism evidence="16 17">
    <name type="scientific">Maribrevibacterium harenarium</name>
    <dbReference type="NCBI Taxonomy" id="2589817"/>
    <lineage>
        <taxon>Bacteria</taxon>
        <taxon>Pseudomonadati</taxon>
        <taxon>Pseudomonadota</taxon>
        <taxon>Gammaproteobacteria</taxon>
        <taxon>Oceanospirillales</taxon>
        <taxon>Oceanospirillaceae</taxon>
        <taxon>Maribrevibacterium</taxon>
    </lineage>
</organism>
<dbReference type="GO" id="GO:0071949">
    <property type="term" value="F:FAD binding"/>
    <property type="evidence" value="ECO:0007669"/>
    <property type="project" value="TreeGrafter"/>
</dbReference>
<proteinExistence type="inferred from homology"/>
<dbReference type="PRINTS" id="PR00147">
    <property type="entry name" value="DNAPHOTLYASE"/>
</dbReference>
<comment type="similarity">
    <text evidence="2">Belongs to the DNA photolyase class-1 family.</text>
</comment>
<feature type="site" description="Electron transfer via tryptophanyl radical" evidence="13">
    <location>
        <position position="356"/>
    </location>
</feature>
<comment type="catalytic activity">
    <reaction evidence="9">
        <text>cyclobutadipyrimidine (in DNA) = 2 pyrimidine residues (in DNA).</text>
        <dbReference type="EC" id="4.1.99.3"/>
    </reaction>
</comment>
<dbReference type="PANTHER" id="PTHR11455:SF9">
    <property type="entry name" value="CRYPTOCHROME CIRCADIAN CLOCK 5 ISOFORM X1"/>
    <property type="match status" value="1"/>
</dbReference>
<dbReference type="PROSITE" id="PS51645">
    <property type="entry name" value="PHR_CRY_ALPHA_BETA"/>
    <property type="match status" value="1"/>
</dbReference>
<evidence type="ECO:0000256" key="6">
    <source>
        <dbReference type="ARBA" id="ARBA00022827"/>
    </source>
</evidence>
<dbReference type="GO" id="GO:0003677">
    <property type="term" value="F:DNA binding"/>
    <property type="evidence" value="ECO:0007669"/>
    <property type="project" value="TreeGrafter"/>
</dbReference>
<dbReference type="GO" id="GO:0000719">
    <property type="term" value="P:photoreactive repair"/>
    <property type="evidence" value="ECO:0007669"/>
    <property type="project" value="UniProtKB-ARBA"/>
</dbReference>
<dbReference type="OrthoDB" id="9772484at2"/>
<protein>
    <recommendedName>
        <fullName evidence="4">Deoxyribodipyrimidine photo-lyase</fullName>
        <ecNumber evidence="3">4.1.99.3</ecNumber>
    </recommendedName>
    <alternativeName>
        <fullName evidence="8">DNA photolyase</fullName>
    </alternativeName>
    <alternativeName>
        <fullName evidence="11">Photoreactivating enzyme</fullName>
    </alternativeName>
</protein>
<keyword evidence="5 12" id="KW-0285">Flavoprotein</keyword>
<dbReference type="Gene3D" id="3.40.50.620">
    <property type="entry name" value="HUPs"/>
    <property type="match status" value="1"/>
</dbReference>
<evidence type="ECO:0000256" key="4">
    <source>
        <dbReference type="ARBA" id="ARBA00014046"/>
    </source>
</evidence>
<dbReference type="InterPro" id="IPR002081">
    <property type="entry name" value="Cryptochrome/DNA_photolyase_1"/>
</dbReference>
<dbReference type="GO" id="GO:0003904">
    <property type="term" value="F:deoxyribodipyrimidine photo-lyase activity"/>
    <property type="evidence" value="ECO:0007669"/>
    <property type="project" value="UniProtKB-EC"/>
</dbReference>
<dbReference type="AlphaFoldDB" id="A0A501WPM4"/>
<dbReference type="FunFam" id="1.10.579.10:FF:000003">
    <property type="entry name" value="Deoxyribodipyrimidine photo-lyase"/>
    <property type="match status" value="1"/>
</dbReference>
<evidence type="ECO:0000256" key="2">
    <source>
        <dbReference type="ARBA" id="ARBA00005862"/>
    </source>
</evidence>
<dbReference type="Gene3D" id="1.10.579.10">
    <property type="entry name" value="DNA Cyclobutane Dipyrimidine Photolyase, subunit A, domain 3"/>
    <property type="match status" value="1"/>
</dbReference>
<comment type="cofactor">
    <cofactor evidence="12">
        <name>FAD</name>
        <dbReference type="ChEBI" id="CHEBI:57692"/>
    </cofactor>
    <text evidence="12">Binds 1 FAD per subunit.</text>
</comment>
<dbReference type="Pfam" id="PF03441">
    <property type="entry name" value="FAD_binding_7"/>
    <property type="match status" value="1"/>
</dbReference>
<evidence type="ECO:0000256" key="14">
    <source>
        <dbReference type="RuleBase" id="RU004182"/>
    </source>
</evidence>
<dbReference type="InterPro" id="IPR018394">
    <property type="entry name" value="DNA_photolyase_1_CS_C"/>
</dbReference>
<dbReference type="Proteomes" id="UP000315901">
    <property type="component" value="Unassembled WGS sequence"/>
</dbReference>
<feature type="domain" description="Photolyase/cryptochrome alpha/beta" evidence="15">
    <location>
        <begin position="3"/>
        <end position="135"/>
    </location>
</feature>
<keyword evidence="17" id="KW-1185">Reference proteome</keyword>
<evidence type="ECO:0000256" key="12">
    <source>
        <dbReference type="PIRSR" id="PIRSR602081-1"/>
    </source>
</evidence>
<dbReference type="InterPro" id="IPR014729">
    <property type="entry name" value="Rossmann-like_a/b/a_fold"/>
</dbReference>
<keyword evidence="6 12" id="KW-0274">FAD</keyword>
<feature type="binding site" evidence="12">
    <location>
        <begin position="231"/>
        <end position="235"/>
    </location>
    <ligand>
        <name>FAD</name>
        <dbReference type="ChEBI" id="CHEBI:57692"/>
    </ligand>
</feature>
<dbReference type="SUPFAM" id="SSF48173">
    <property type="entry name" value="Cryptochrome/photolyase FAD-binding domain"/>
    <property type="match status" value="1"/>
</dbReference>
<dbReference type="PANTHER" id="PTHR11455">
    <property type="entry name" value="CRYPTOCHROME"/>
    <property type="match status" value="1"/>
</dbReference>